<name>A0A9J6AL71_SOLCO</name>
<dbReference type="AlphaFoldDB" id="A0A9J6AL71"/>
<evidence type="ECO:0000313" key="2">
    <source>
        <dbReference type="Proteomes" id="UP000824120"/>
    </source>
</evidence>
<keyword evidence="2" id="KW-1185">Reference proteome</keyword>
<sequence>QARSDTSVAFSQWCGKAAPDCFIECKIGSSEATWMGHMSFKIMFMITKAAREHLFFGKSSWG</sequence>
<gene>
    <name evidence="1" type="ORF">H5410_010379</name>
</gene>
<dbReference type="Proteomes" id="UP000824120">
    <property type="component" value="Chromosome 2"/>
</dbReference>
<protein>
    <submittedName>
        <fullName evidence="1">Uncharacterized protein</fullName>
    </submittedName>
</protein>
<evidence type="ECO:0000313" key="1">
    <source>
        <dbReference type="EMBL" id="KAG5625161.1"/>
    </source>
</evidence>
<comment type="caution">
    <text evidence="1">The sequence shown here is derived from an EMBL/GenBank/DDBJ whole genome shotgun (WGS) entry which is preliminary data.</text>
</comment>
<reference evidence="1 2" key="1">
    <citation type="submission" date="2020-09" db="EMBL/GenBank/DDBJ databases">
        <title>De no assembly of potato wild relative species, Solanum commersonii.</title>
        <authorList>
            <person name="Cho K."/>
        </authorList>
    </citation>
    <scope>NUCLEOTIDE SEQUENCE [LARGE SCALE GENOMIC DNA]</scope>
    <source>
        <strain evidence="1">LZ3.2</strain>
        <tissue evidence="1">Leaf</tissue>
    </source>
</reference>
<proteinExistence type="predicted"/>
<organism evidence="1 2">
    <name type="scientific">Solanum commersonii</name>
    <name type="common">Commerson's wild potato</name>
    <name type="synonym">Commerson's nightshade</name>
    <dbReference type="NCBI Taxonomy" id="4109"/>
    <lineage>
        <taxon>Eukaryota</taxon>
        <taxon>Viridiplantae</taxon>
        <taxon>Streptophyta</taxon>
        <taxon>Embryophyta</taxon>
        <taxon>Tracheophyta</taxon>
        <taxon>Spermatophyta</taxon>
        <taxon>Magnoliopsida</taxon>
        <taxon>eudicotyledons</taxon>
        <taxon>Gunneridae</taxon>
        <taxon>Pentapetalae</taxon>
        <taxon>asterids</taxon>
        <taxon>lamiids</taxon>
        <taxon>Solanales</taxon>
        <taxon>Solanaceae</taxon>
        <taxon>Solanoideae</taxon>
        <taxon>Solaneae</taxon>
        <taxon>Solanum</taxon>
    </lineage>
</organism>
<feature type="non-terminal residue" evidence="1">
    <location>
        <position position="62"/>
    </location>
</feature>
<dbReference type="EMBL" id="JACXVP010000002">
    <property type="protein sequence ID" value="KAG5625161.1"/>
    <property type="molecule type" value="Genomic_DNA"/>
</dbReference>
<accession>A0A9J6AL71</accession>